<reference evidence="5 6" key="1">
    <citation type="submission" date="2018-05" db="EMBL/GenBank/DDBJ databases">
        <title>Genomic Encyclopedia of Type Strains, Phase IV (KMG-IV): sequencing the most valuable type-strain genomes for metagenomic binning, comparative biology and taxonomic classification.</title>
        <authorList>
            <person name="Goeker M."/>
        </authorList>
    </citation>
    <scope>NUCLEOTIDE SEQUENCE [LARGE SCALE GENOMIC DNA]</scope>
    <source>
        <strain evidence="5 6">DSM 45480</strain>
    </source>
</reference>
<dbReference type="CDD" id="cd06267">
    <property type="entry name" value="PBP1_LacI_sugar_binding-like"/>
    <property type="match status" value="1"/>
</dbReference>
<dbReference type="InterPro" id="IPR000843">
    <property type="entry name" value="HTH_LacI"/>
</dbReference>
<sequence length="370" mass="40492">MKSTPAWRRPTLEAVAARAGVSAATVSNALNCTGRLSEATRQRVIAAVRELGYAPARAAAGSSTGVLGLTVTTYGDLPAPYTEIPYFAQLALGAMAAAHERGYMLMVMPSSLSPWMWLNTPMDGVIHVAPRADDPVRALLRERGIPIVSDGRPPEPRCGDAWVDADHDAALRLLLDHLTKAGARHIGLTQPLHDDAYPHLIGRTYASWCAERDLPALVEEYASLPDYFTTERDAVGRLLNRDPRPDAIVGVYSDSGHNILAAARQHGLRVPRDLLVACISEDPDYATTTPAVTTVSLRPDRVGDEAVDLLIALINARTGVERRRLVQPVLIPRYSTRRKIEKKTASDLSMQVRGHFVERPRQDSNLRPRD</sequence>
<dbReference type="CDD" id="cd01392">
    <property type="entry name" value="HTH_LacI"/>
    <property type="match status" value="1"/>
</dbReference>
<dbReference type="Pfam" id="PF13377">
    <property type="entry name" value="Peripla_BP_3"/>
    <property type="match status" value="1"/>
</dbReference>
<dbReference type="Gene3D" id="3.40.50.2300">
    <property type="match status" value="2"/>
</dbReference>
<dbReference type="GO" id="GO:0003700">
    <property type="term" value="F:DNA-binding transcription factor activity"/>
    <property type="evidence" value="ECO:0007669"/>
    <property type="project" value="TreeGrafter"/>
</dbReference>
<dbReference type="InterPro" id="IPR046335">
    <property type="entry name" value="LacI/GalR-like_sensor"/>
</dbReference>
<evidence type="ECO:0000259" key="4">
    <source>
        <dbReference type="PROSITE" id="PS50932"/>
    </source>
</evidence>
<evidence type="ECO:0000256" key="1">
    <source>
        <dbReference type="ARBA" id="ARBA00023015"/>
    </source>
</evidence>
<evidence type="ECO:0000313" key="5">
    <source>
        <dbReference type="EMBL" id="PWK82237.1"/>
    </source>
</evidence>
<organism evidence="5 6">
    <name type="scientific">Lentzea atacamensis</name>
    <dbReference type="NCBI Taxonomy" id="531938"/>
    <lineage>
        <taxon>Bacteria</taxon>
        <taxon>Bacillati</taxon>
        <taxon>Actinomycetota</taxon>
        <taxon>Actinomycetes</taxon>
        <taxon>Pseudonocardiales</taxon>
        <taxon>Pseudonocardiaceae</taxon>
        <taxon>Lentzea</taxon>
    </lineage>
</organism>
<proteinExistence type="predicted"/>
<dbReference type="PROSITE" id="PS50932">
    <property type="entry name" value="HTH_LACI_2"/>
    <property type="match status" value="1"/>
</dbReference>
<dbReference type="AlphaFoldDB" id="A0A316HQM1"/>
<dbReference type="Proteomes" id="UP000246005">
    <property type="component" value="Unassembled WGS sequence"/>
</dbReference>
<accession>A0A316HQM1</accession>
<dbReference type="PANTHER" id="PTHR30146:SF153">
    <property type="entry name" value="LACTOSE OPERON REPRESSOR"/>
    <property type="match status" value="1"/>
</dbReference>
<evidence type="ECO:0000256" key="2">
    <source>
        <dbReference type="ARBA" id="ARBA00023125"/>
    </source>
</evidence>
<feature type="domain" description="HTH lacI-type" evidence="4">
    <location>
        <begin position="10"/>
        <end position="64"/>
    </location>
</feature>
<gene>
    <name evidence="5" type="ORF">C8D88_114105</name>
</gene>
<dbReference type="EMBL" id="QGHB01000014">
    <property type="protein sequence ID" value="PWK82237.1"/>
    <property type="molecule type" value="Genomic_DNA"/>
</dbReference>
<keyword evidence="1" id="KW-0805">Transcription regulation</keyword>
<dbReference type="InterPro" id="IPR010982">
    <property type="entry name" value="Lambda_DNA-bd_dom_sf"/>
</dbReference>
<dbReference type="Gene3D" id="1.10.260.40">
    <property type="entry name" value="lambda repressor-like DNA-binding domains"/>
    <property type="match status" value="1"/>
</dbReference>
<name>A0A316HQM1_9PSEU</name>
<dbReference type="RefSeq" id="WP_109640759.1">
    <property type="nucleotide sequence ID" value="NZ_QGHB01000014.1"/>
</dbReference>
<dbReference type="GO" id="GO:0000976">
    <property type="term" value="F:transcription cis-regulatory region binding"/>
    <property type="evidence" value="ECO:0007669"/>
    <property type="project" value="TreeGrafter"/>
</dbReference>
<evidence type="ECO:0000256" key="3">
    <source>
        <dbReference type="ARBA" id="ARBA00023163"/>
    </source>
</evidence>
<dbReference type="SUPFAM" id="SSF47413">
    <property type="entry name" value="lambda repressor-like DNA-binding domains"/>
    <property type="match status" value="1"/>
</dbReference>
<protein>
    <submittedName>
        <fullName evidence="5">LacI family transcriptional regulator</fullName>
    </submittedName>
</protein>
<dbReference type="InterPro" id="IPR028082">
    <property type="entry name" value="Peripla_BP_I"/>
</dbReference>
<comment type="caution">
    <text evidence="5">The sequence shown here is derived from an EMBL/GenBank/DDBJ whole genome shotgun (WGS) entry which is preliminary data.</text>
</comment>
<evidence type="ECO:0000313" key="6">
    <source>
        <dbReference type="Proteomes" id="UP000246005"/>
    </source>
</evidence>
<keyword evidence="3" id="KW-0804">Transcription</keyword>
<dbReference type="SUPFAM" id="SSF53822">
    <property type="entry name" value="Periplasmic binding protein-like I"/>
    <property type="match status" value="1"/>
</dbReference>
<dbReference type="SMART" id="SM00354">
    <property type="entry name" value="HTH_LACI"/>
    <property type="match status" value="1"/>
</dbReference>
<dbReference type="Pfam" id="PF00356">
    <property type="entry name" value="LacI"/>
    <property type="match status" value="1"/>
</dbReference>
<dbReference type="PANTHER" id="PTHR30146">
    <property type="entry name" value="LACI-RELATED TRANSCRIPTIONAL REPRESSOR"/>
    <property type="match status" value="1"/>
</dbReference>
<keyword evidence="2" id="KW-0238">DNA-binding</keyword>